<gene>
    <name evidence="1" type="ORF">L2E82_35791</name>
</gene>
<name>A0ACB9BPV9_CICIN</name>
<organism evidence="1 2">
    <name type="scientific">Cichorium intybus</name>
    <name type="common">Chicory</name>
    <dbReference type="NCBI Taxonomy" id="13427"/>
    <lineage>
        <taxon>Eukaryota</taxon>
        <taxon>Viridiplantae</taxon>
        <taxon>Streptophyta</taxon>
        <taxon>Embryophyta</taxon>
        <taxon>Tracheophyta</taxon>
        <taxon>Spermatophyta</taxon>
        <taxon>Magnoliopsida</taxon>
        <taxon>eudicotyledons</taxon>
        <taxon>Gunneridae</taxon>
        <taxon>Pentapetalae</taxon>
        <taxon>asterids</taxon>
        <taxon>campanulids</taxon>
        <taxon>Asterales</taxon>
        <taxon>Asteraceae</taxon>
        <taxon>Cichorioideae</taxon>
        <taxon>Cichorieae</taxon>
        <taxon>Cichoriinae</taxon>
        <taxon>Cichorium</taxon>
    </lineage>
</organism>
<comment type="caution">
    <text evidence="1">The sequence shown here is derived from an EMBL/GenBank/DDBJ whole genome shotgun (WGS) entry which is preliminary data.</text>
</comment>
<evidence type="ECO:0000313" key="2">
    <source>
        <dbReference type="Proteomes" id="UP001055811"/>
    </source>
</evidence>
<proteinExistence type="predicted"/>
<reference evidence="2" key="1">
    <citation type="journal article" date="2022" name="Mol. Ecol. Resour.">
        <title>The genomes of chicory, endive, great burdock and yacon provide insights into Asteraceae palaeo-polyploidization history and plant inulin production.</title>
        <authorList>
            <person name="Fan W."/>
            <person name="Wang S."/>
            <person name="Wang H."/>
            <person name="Wang A."/>
            <person name="Jiang F."/>
            <person name="Liu H."/>
            <person name="Zhao H."/>
            <person name="Xu D."/>
            <person name="Zhang Y."/>
        </authorList>
    </citation>
    <scope>NUCLEOTIDE SEQUENCE [LARGE SCALE GENOMIC DNA]</scope>
    <source>
        <strain evidence="2">cv. Punajuju</strain>
    </source>
</reference>
<accession>A0ACB9BPV9</accession>
<sequence>MCTASTTTARTTTLLSLSQHFHHSTSTTDYKHKNTIFNTIKAMVVFVVVGGVTMMNEVGIEGFATHLEKLLKTRLNLMFEMLENFQLIFRYMKFPNWDGVSYLCVWEKRKVEVVLFMAILWLLYAVTVHVLLLCENSYCMSVIPLDQIPLGFCGKDELEYETCGLQK</sequence>
<reference evidence="1 2" key="2">
    <citation type="journal article" date="2022" name="Mol. Ecol. Resour.">
        <title>The genomes of chicory, endive, great burdock and yacon provide insights into Asteraceae paleo-polyploidization history and plant inulin production.</title>
        <authorList>
            <person name="Fan W."/>
            <person name="Wang S."/>
            <person name="Wang H."/>
            <person name="Wang A."/>
            <person name="Jiang F."/>
            <person name="Liu H."/>
            <person name="Zhao H."/>
            <person name="Xu D."/>
            <person name="Zhang Y."/>
        </authorList>
    </citation>
    <scope>NUCLEOTIDE SEQUENCE [LARGE SCALE GENOMIC DNA]</scope>
    <source>
        <strain evidence="2">cv. Punajuju</strain>
        <tissue evidence="1">Leaves</tissue>
    </source>
</reference>
<dbReference type="Proteomes" id="UP001055811">
    <property type="component" value="Linkage Group LG06"/>
</dbReference>
<evidence type="ECO:0000313" key="1">
    <source>
        <dbReference type="EMBL" id="KAI3724027.1"/>
    </source>
</evidence>
<dbReference type="EMBL" id="CM042014">
    <property type="protein sequence ID" value="KAI3724027.1"/>
    <property type="molecule type" value="Genomic_DNA"/>
</dbReference>
<keyword evidence="2" id="KW-1185">Reference proteome</keyword>
<protein>
    <submittedName>
        <fullName evidence="1">Uncharacterized protein</fullName>
    </submittedName>
</protein>